<feature type="non-terminal residue" evidence="1">
    <location>
        <position position="1"/>
    </location>
</feature>
<evidence type="ECO:0000313" key="1">
    <source>
        <dbReference type="EMBL" id="KNC69893.1"/>
    </source>
</evidence>
<gene>
    <name evidence="1" type="ORF">SARC_17588</name>
</gene>
<keyword evidence="2" id="KW-1185">Reference proteome</keyword>
<sequence>ECRAFSPDGTDIASEFDRRSAEIEIKQEMHSQHPLSASALHNTMGKEWAVPHTLYTFASMANDTG</sequence>
<name>A0A0L0F170_9EUKA</name>
<evidence type="ECO:0000313" key="2">
    <source>
        <dbReference type="Proteomes" id="UP000054560"/>
    </source>
</evidence>
<dbReference type="Proteomes" id="UP000054560">
    <property type="component" value="Unassembled WGS sequence"/>
</dbReference>
<protein>
    <submittedName>
        <fullName evidence="1">Uncharacterized protein</fullName>
    </submittedName>
</protein>
<dbReference type="RefSeq" id="XP_014143795.1">
    <property type="nucleotide sequence ID" value="XM_014288320.1"/>
</dbReference>
<reference evidence="1 2" key="1">
    <citation type="submission" date="2011-02" db="EMBL/GenBank/DDBJ databases">
        <title>The Genome Sequence of Sphaeroforma arctica JP610.</title>
        <authorList>
            <consortium name="The Broad Institute Genome Sequencing Platform"/>
            <person name="Russ C."/>
            <person name="Cuomo C."/>
            <person name="Young S.K."/>
            <person name="Zeng Q."/>
            <person name="Gargeya S."/>
            <person name="Alvarado L."/>
            <person name="Berlin A."/>
            <person name="Chapman S.B."/>
            <person name="Chen Z."/>
            <person name="Freedman E."/>
            <person name="Gellesch M."/>
            <person name="Goldberg J."/>
            <person name="Griggs A."/>
            <person name="Gujja S."/>
            <person name="Heilman E."/>
            <person name="Heiman D."/>
            <person name="Howarth C."/>
            <person name="Mehta T."/>
            <person name="Neiman D."/>
            <person name="Pearson M."/>
            <person name="Roberts A."/>
            <person name="Saif S."/>
            <person name="Shea T."/>
            <person name="Shenoy N."/>
            <person name="Sisk P."/>
            <person name="Stolte C."/>
            <person name="Sykes S."/>
            <person name="White J."/>
            <person name="Yandava C."/>
            <person name="Burger G."/>
            <person name="Gray M.W."/>
            <person name="Holland P.W.H."/>
            <person name="King N."/>
            <person name="Lang F.B.F."/>
            <person name="Roger A.J."/>
            <person name="Ruiz-Trillo I."/>
            <person name="Haas B."/>
            <person name="Nusbaum C."/>
            <person name="Birren B."/>
        </authorList>
    </citation>
    <scope>NUCLEOTIDE SEQUENCE [LARGE SCALE GENOMIC DNA]</scope>
    <source>
        <strain evidence="1 2">JP610</strain>
    </source>
</reference>
<dbReference type="AlphaFoldDB" id="A0A0L0F170"/>
<proteinExistence type="predicted"/>
<dbReference type="EMBL" id="KQ252908">
    <property type="protein sequence ID" value="KNC69893.1"/>
    <property type="molecule type" value="Genomic_DNA"/>
</dbReference>
<organism evidence="1 2">
    <name type="scientific">Sphaeroforma arctica JP610</name>
    <dbReference type="NCBI Taxonomy" id="667725"/>
    <lineage>
        <taxon>Eukaryota</taxon>
        <taxon>Ichthyosporea</taxon>
        <taxon>Ichthyophonida</taxon>
        <taxon>Sphaeroforma</taxon>
    </lineage>
</organism>
<accession>A0A0L0F170</accession>
<dbReference type="GeneID" id="25918092"/>